<dbReference type="AlphaFoldDB" id="A0A0K6S9C0"/>
<dbReference type="EMBL" id="CDMZ01002717">
    <property type="protein sequence ID" value="CUC10120.1"/>
    <property type="molecule type" value="Genomic_DNA"/>
</dbReference>
<protein>
    <submittedName>
        <fullName evidence="1">Uncharacterized protein</fullName>
    </submittedName>
</protein>
<sequence>MDEPEVLKEGETMSYIGMQLKKTKEGFEMSQEEYLESVEVEESKLKGEKIRPDLLDPPTEEEIKEEYVPLMQKIMGVTGTSDMRADRQTKLMLERYNGDVPSTARVEKKEKAGARVKKIDFTKRSSMCMRLICFGVSDSSSLDQSGKYLPSLQSNIPSFYQEAAESIPSNFAQCPVSVVILPGQRDRFLVFVNMTPLKCDDLSLLTGKRRLTGDILINETCTTVLLESHVATLEVLEGSITINNTTLETNFTVSFPKLREVAMATRTKWCLMLPLPFICPDESQDAMTIRYQGRVGGEKSRCEGYGGRWSLQHADIGEGGVCNTPLTAHRGTTHAVT</sequence>
<gene>
    <name evidence="1" type="ORF">Cvel_27650.t1.CR2</name>
</gene>
<reference evidence="1" key="1">
    <citation type="submission" date="2014-11" db="EMBL/GenBank/DDBJ databases">
        <title>Molecular phylogeny of cliff fern family Woodsiaceae with morphological implications.</title>
        <authorList>
            <person name="Shao Y.-Z."/>
            <person name="Wei R."/>
            <person name="Zhang X.-C."/>
        </authorList>
    </citation>
    <scope>NUCLEOTIDE SEQUENCE</scope>
</reference>
<accession>A0A0K6S9C0</accession>
<organism evidence="1">
    <name type="scientific">Chromera velia CCMP2878</name>
    <dbReference type="NCBI Taxonomy" id="1169474"/>
    <lineage>
        <taxon>Eukaryota</taxon>
        <taxon>Sar</taxon>
        <taxon>Alveolata</taxon>
        <taxon>Colpodellida</taxon>
        <taxon>Chromeraceae</taxon>
        <taxon>Chromera</taxon>
    </lineage>
</organism>
<evidence type="ECO:0000313" key="1">
    <source>
        <dbReference type="EMBL" id="CUC10120.1"/>
    </source>
</evidence>
<proteinExistence type="predicted"/>
<dbReference type="VEuPathDB" id="CryptoDB:Cvel_27650"/>
<name>A0A0K6S9C0_9ALVE</name>